<name>A0A0F9U723_9ZZZZ</name>
<dbReference type="EMBL" id="LAZR01000138">
    <property type="protein sequence ID" value="KKN87399.1"/>
    <property type="molecule type" value="Genomic_DNA"/>
</dbReference>
<protein>
    <submittedName>
        <fullName evidence="1">Uncharacterized protein</fullName>
    </submittedName>
</protein>
<reference evidence="1" key="1">
    <citation type="journal article" date="2015" name="Nature">
        <title>Complex archaea that bridge the gap between prokaryotes and eukaryotes.</title>
        <authorList>
            <person name="Spang A."/>
            <person name="Saw J.H."/>
            <person name="Jorgensen S.L."/>
            <person name="Zaremba-Niedzwiedzka K."/>
            <person name="Martijn J."/>
            <person name="Lind A.E."/>
            <person name="van Eijk R."/>
            <person name="Schleper C."/>
            <person name="Guy L."/>
            <person name="Ettema T.J."/>
        </authorList>
    </citation>
    <scope>NUCLEOTIDE SEQUENCE</scope>
</reference>
<comment type="caution">
    <text evidence="1">The sequence shown here is derived from an EMBL/GenBank/DDBJ whole genome shotgun (WGS) entry which is preliminary data.</text>
</comment>
<proteinExistence type="predicted"/>
<accession>A0A0F9U723</accession>
<gene>
    <name evidence="1" type="ORF">LCGC14_0258540</name>
</gene>
<evidence type="ECO:0000313" key="1">
    <source>
        <dbReference type="EMBL" id="KKN87399.1"/>
    </source>
</evidence>
<organism evidence="1">
    <name type="scientific">marine sediment metagenome</name>
    <dbReference type="NCBI Taxonomy" id="412755"/>
    <lineage>
        <taxon>unclassified sequences</taxon>
        <taxon>metagenomes</taxon>
        <taxon>ecological metagenomes</taxon>
    </lineage>
</organism>
<dbReference type="AlphaFoldDB" id="A0A0F9U723"/>
<sequence>MLKLRLAAIMAVALCMSCGATPWKRLATGYNIVSLTKTLGEKFDGAVKNFLTVKRAECKAKHAIKTPEFDKCVLPAVRLSRAWTGERAGKKTGKGALSVLQAAQKTTKLALNGAYDYVKSNEQACSGDSPPKDCHGDWSVTLKPGACALWTVVDLGVKLGAFDATNDPTYKLVAASVDVFACGG</sequence>